<dbReference type="AlphaFoldDB" id="A0A4R2SEZ7"/>
<proteinExistence type="predicted"/>
<keyword evidence="3" id="KW-1185">Reference proteome</keyword>
<feature type="chain" id="PRO_5020798782" description="SH3 domain-containing protein" evidence="1">
    <location>
        <begin position="23"/>
        <end position="264"/>
    </location>
</feature>
<evidence type="ECO:0000313" key="3">
    <source>
        <dbReference type="Proteomes" id="UP000295763"/>
    </source>
</evidence>
<evidence type="ECO:0000313" key="2">
    <source>
        <dbReference type="EMBL" id="TCP88147.1"/>
    </source>
</evidence>
<sequence>MRRVNYLLFGIFFLIFNKLAMADNLSNVNNCLYTELPYGDGYNVKVLFFSNKCELTNDLKTMVQLMHKNKVVNQTDKAFPLIISNNEYGFEGERDIRMENGMLEIEIAKPNRNISEAYSIIFFFKVDGELITFDDYKINDLCYIPEEELCPRVDKLKENSRLHRIMKEFLYGINIFDFDTNKIYQNIYDVWQEGGIYLAVKTDKAYLYNKPNKITKGYLINNDKVKVLAQEIDSVGIKWYFINYKGKKDINMWIKAEDVDLKEK</sequence>
<comment type="caution">
    <text evidence="2">The sequence shown here is derived from an EMBL/GenBank/DDBJ whole genome shotgun (WGS) entry which is preliminary data.</text>
</comment>
<protein>
    <recommendedName>
        <fullName evidence="4">SH3 domain-containing protein</fullName>
    </recommendedName>
</protein>
<dbReference type="RefSeq" id="WP_243647953.1">
    <property type="nucleotide sequence ID" value="NZ_SLYB01000055.1"/>
</dbReference>
<feature type="signal peptide" evidence="1">
    <location>
        <begin position="1"/>
        <end position="22"/>
    </location>
</feature>
<accession>A0A4R2SEZ7</accession>
<keyword evidence="1" id="KW-0732">Signal</keyword>
<reference evidence="2 3" key="1">
    <citation type="submission" date="2019-03" db="EMBL/GenBank/DDBJ databases">
        <title>Genomic Encyclopedia of Type Strains, Phase IV (KMG-IV): sequencing the most valuable type-strain genomes for metagenomic binning, comparative biology and taxonomic classification.</title>
        <authorList>
            <person name="Goeker M."/>
        </authorList>
    </citation>
    <scope>NUCLEOTIDE SEQUENCE [LARGE SCALE GENOMIC DNA]</scope>
    <source>
        <strain evidence="2 3">DSM 28404</strain>
    </source>
</reference>
<evidence type="ECO:0008006" key="4">
    <source>
        <dbReference type="Google" id="ProtNLM"/>
    </source>
</evidence>
<dbReference type="Proteomes" id="UP000295763">
    <property type="component" value="Unassembled WGS sequence"/>
</dbReference>
<evidence type="ECO:0000256" key="1">
    <source>
        <dbReference type="SAM" id="SignalP"/>
    </source>
</evidence>
<name>A0A4R2SEZ7_9PAST</name>
<organism evidence="2 3">
    <name type="scientific">Cricetibacter osteomyelitidis</name>
    <dbReference type="NCBI Taxonomy" id="1521931"/>
    <lineage>
        <taxon>Bacteria</taxon>
        <taxon>Pseudomonadati</taxon>
        <taxon>Pseudomonadota</taxon>
        <taxon>Gammaproteobacteria</taxon>
        <taxon>Pasteurellales</taxon>
        <taxon>Pasteurellaceae</taxon>
        <taxon>Cricetibacter</taxon>
    </lineage>
</organism>
<dbReference type="EMBL" id="SLYB01000055">
    <property type="protein sequence ID" value="TCP88147.1"/>
    <property type="molecule type" value="Genomic_DNA"/>
</dbReference>
<gene>
    <name evidence="2" type="ORF">EDC44_1552</name>
</gene>